<feature type="region of interest" description="Disordered" evidence="1">
    <location>
        <begin position="167"/>
        <end position="192"/>
    </location>
</feature>
<evidence type="ECO:0000256" key="1">
    <source>
        <dbReference type="SAM" id="MobiDB-lite"/>
    </source>
</evidence>
<feature type="compositionally biased region" description="Low complexity" evidence="1">
    <location>
        <begin position="58"/>
        <end position="74"/>
    </location>
</feature>
<proteinExistence type="predicted"/>
<reference evidence="2 3" key="1">
    <citation type="submission" date="2021-02" db="EMBL/GenBank/DDBJ databases">
        <title>Genome assembly of Pseudopithomyces chartarum.</title>
        <authorList>
            <person name="Jauregui R."/>
            <person name="Singh J."/>
            <person name="Voisey C."/>
        </authorList>
    </citation>
    <scope>NUCLEOTIDE SEQUENCE [LARGE SCALE GENOMIC DNA]</scope>
    <source>
        <strain evidence="2 3">AGR01</strain>
    </source>
</reference>
<feature type="region of interest" description="Disordered" evidence="1">
    <location>
        <begin position="405"/>
        <end position="508"/>
    </location>
</feature>
<comment type="caution">
    <text evidence="2">The sequence shown here is derived from an EMBL/GenBank/DDBJ whole genome shotgun (WGS) entry which is preliminary data.</text>
</comment>
<accession>A0AAN6LXS2</accession>
<name>A0AAN6LXS2_9PLEO</name>
<organism evidence="2 3">
    <name type="scientific">Pseudopithomyces chartarum</name>
    <dbReference type="NCBI Taxonomy" id="1892770"/>
    <lineage>
        <taxon>Eukaryota</taxon>
        <taxon>Fungi</taxon>
        <taxon>Dikarya</taxon>
        <taxon>Ascomycota</taxon>
        <taxon>Pezizomycotina</taxon>
        <taxon>Dothideomycetes</taxon>
        <taxon>Pleosporomycetidae</taxon>
        <taxon>Pleosporales</taxon>
        <taxon>Massarineae</taxon>
        <taxon>Didymosphaeriaceae</taxon>
        <taxon>Pseudopithomyces</taxon>
    </lineage>
</organism>
<feature type="compositionally biased region" description="Low complexity" evidence="1">
    <location>
        <begin position="311"/>
        <end position="328"/>
    </location>
</feature>
<dbReference type="AlphaFoldDB" id="A0AAN6LXS2"/>
<evidence type="ECO:0000313" key="3">
    <source>
        <dbReference type="Proteomes" id="UP001280581"/>
    </source>
</evidence>
<protein>
    <submittedName>
        <fullName evidence="2">Uncharacterized protein</fullName>
    </submittedName>
</protein>
<feature type="region of interest" description="Disordered" evidence="1">
    <location>
        <begin position="232"/>
        <end position="347"/>
    </location>
</feature>
<feature type="compositionally biased region" description="Basic and acidic residues" evidence="1">
    <location>
        <begin position="405"/>
        <end position="417"/>
    </location>
</feature>
<feature type="region of interest" description="Disordered" evidence="1">
    <location>
        <begin position="1"/>
        <end position="137"/>
    </location>
</feature>
<feature type="compositionally biased region" description="Basic and acidic residues" evidence="1">
    <location>
        <begin position="329"/>
        <end position="343"/>
    </location>
</feature>
<dbReference type="Proteomes" id="UP001280581">
    <property type="component" value="Unassembled WGS sequence"/>
</dbReference>
<feature type="compositionally biased region" description="Basic residues" evidence="1">
    <location>
        <begin position="301"/>
        <end position="310"/>
    </location>
</feature>
<keyword evidence="3" id="KW-1185">Reference proteome</keyword>
<feature type="compositionally biased region" description="Basic and acidic residues" evidence="1">
    <location>
        <begin position="246"/>
        <end position="264"/>
    </location>
</feature>
<dbReference type="EMBL" id="WVTA01000005">
    <property type="protein sequence ID" value="KAK3209723.1"/>
    <property type="molecule type" value="Genomic_DNA"/>
</dbReference>
<sequence>MSRKNCRTTSPQPPYMNLSNACTSRSPNSISCSGSSSPVTSSTMETLNTPQEGPPSSPARASSPACASPDATPAKPAASNVSKNKGTPSRAGTEPLKKPSSTKTVKAKPAVGSPTADARKHVRHDDARATEEDHMGAEMARIAKEKGLIDEETAKNWSTPWHAKGALEQQWSEEVRQKQNTEDGTESTPEAIMSLEEAQRIKAKKDVDLEEWCAAFEAGVIDGQGKVVATGKEFEPGDYNKSLKAAKRDAHQPQKSKKAVDGKKGSPSKAVDGKVAKSTASKKNPDLTIVDETNSFVSHPTTKKATKPPKKATNPSPSGKASSSNSPAVEKEKPKAGSSRNDDDFCLLPVSGLPNYQQFKYNHLTALLRERMVRSGGGEERCRNRLIQDDIHIVNEDWEKRDARDWKHENREVKTEAPDVPNMPIAPPAKFTAAMRQARKELKNKPVQNSTHPYATIRPQLQEADESQNGSPEKLALVNKRGRDDEDEGNEDDLDDGTPPASKKLKAV</sequence>
<evidence type="ECO:0000313" key="2">
    <source>
        <dbReference type="EMBL" id="KAK3209723.1"/>
    </source>
</evidence>
<gene>
    <name evidence="2" type="ORF">GRF29_44g426499</name>
</gene>
<feature type="compositionally biased region" description="Acidic residues" evidence="1">
    <location>
        <begin position="485"/>
        <end position="496"/>
    </location>
</feature>
<feature type="compositionally biased region" description="Low complexity" evidence="1">
    <location>
        <begin position="24"/>
        <end position="42"/>
    </location>
</feature>
<feature type="compositionally biased region" description="Basic and acidic residues" evidence="1">
    <location>
        <begin position="117"/>
        <end position="137"/>
    </location>
</feature>